<evidence type="ECO:0000313" key="2">
    <source>
        <dbReference type="EMBL" id="BBO35905.1"/>
    </source>
</evidence>
<organism evidence="2 3">
    <name type="scientific">Lacipirellula parvula</name>
    <dbReference type="NCBI Taxonomy" id="2650471"/>
    <lineage>
        <taxon>Bacteria</taxon>
        <taxon>Pseudomonadati</taxon>
        <taxon>Planctomycetota</taxon>
        <taxon>Planctomycetia</taxon>
        <taxon>Pirellulales</taxon>
        <taxon>Lacipirellulaceae</taxon>
        <taxon>Lacipirellula</taxon>
    </lineage>
</organism>
<protein>
    <recommendedName>
        <fullName evidence="4">Squalene cyclase C-terminal domain-containing protein</fullName>
    </recommendedName>
</protein>
<proteinExistence type="predicted"/>
<dbReference type="CDD" id="cd00688">
    <property type="entry name" value="ISOPREN_C2_like"/>
    <property type="match status" value="1"/>
</dbReference>
<dbReference type="Gene3D" id="1.50.10.20">
    <property type="match status" value="2"/>
</dbReference>
<feature type="chain" id="PRO_5024979803" description="Squalene cyclase C-terminal domain-containing protein" evidence="1">
    <location>
        <begin position="20"/>
        <end position="379"/>
    </location>
</feature>
<dbReference type="EMBL" id="AP021861">
    <property type="protein sequence ID" value="BBO35905.1"/>
    <property type="molecule type" value="Genomic_DNA"/>
</dbReference>
<dbReference type="SUPFAM" id="SSF48239">
    <property type="entry name" value="Terpenoid cyclases/Protein prenyltransferases"/>
    <property type="match status" value="1"/>
</dbReference>
<gene>
    <name evidence="2" type="ORF">PLANPX_5517</name>
</gene>
<evidence type="ECO:0000313" key="3">
    <source>
        <dbReference type="Proteomes" id="UP000326837"/>
    </source>
</evidence>
<evidence type="ECO:0000256" key="1">
    <source>
        <dbReference type="SAM" id="SignalP"/>
    </source>
</evidence>
<keyword evidence="3" id="KW-1185">Reference proteome</keyword>
<dbReference type="RefSeq" id="WP_232536229.1">
    <property type="nucleotide sequence ID" value="NZ_AP021861.1"/>
</dbReference>
<keyword evidence="1" id="KW-0732">Signal</keyword>
<accession>A0A5K7XHN4</accession>
<dbReference type="KEGG" id="lpav:PLANPX_5517"/>
<evidence type="ECO:0008006" key="4">
    <source>
        <dbReference type="Google" id="ProtNLM"/>
    </source>
</evidence>
<dbReference type="Proteomes" id="UP000326837">
    <property type="component" value="Chromosome"/>
</dbReference>
<feature type="signal peptide" evidence="1">
    <location>
        <begin position="1"/>
        <end position="19"/>
    </location>
</feature>
<name>A0A5K7XHN4_9BACT</name>
<dbReference type="InterPro" id="IPR008930">
    <property type="entry name" value="Terpenoid_cyclase/PrenylTrfase"/>
</dbReference>
<sequence>MKAARIGLTTLLLLTPGFAATAHAQAAAVEAAAETADRAAVIADGIEYLRTAGQAADGTFTIQAGPGLTALALTALLRNDVPLDDPMVVKGFKALEGFVKPDGGIYGNGRIKNYETCVAILAFTEANADKRYDKIIADANKFVRGLQYGVAAGQEDQSNVWYGGVGYGGPERPDLSNTSYLIDALKAVDAPDDDEAIQRALVFVSRCQNLKSEYNETEFAGKVNDGGFFYVIPTEKVDPSEDESYTADGGLRSYGSMTYAGFKSLVYAGLTKEDPRVKAALEWIGKNYSVTENPGQGSAGLYYYYNTFGSALDAANLDAVVDAAGKSHDWRADLTAALAKQQNDDGSWANANRQWFENDKNLATSFALLALSHCNDETK</sequence>
<dbReference type="AlphaFoldDB" id="A0A5K7XHN4"/>
<reference evidence="3" key="1">
    <citation type="submission" date="2019-10" db="EMBL/GenBank/DDBJ databases">
        <title>Lacipirellula parvula gen. nov., sp. nov., representing a lineage of planctomycetes widespread in freshwater anoxic habitats, and description of the family Lacipirellulaceae.</title>
        <authorList>
            <person name="Dedysh S.N."/>
            <person name="Kulichevskaya I.S."/>
            <person name="Beletsky A.V."/>
            <person name="Rakitin A.L."/>
            <person name="Mardanov A.V."/>
            <person name="Ivanova A.A."/>
            <person name="Saltykova V.X."/>
            <person name="Rijpstra W.I.C."/>
            <person name="Sinninghe Damste J.S."/>
            <person name="Ravin N.V."/>
        </authorList>
    </citation>
    <scope>NUCLEOTIDE SEQUENCE [LARGE SCALE GENOMIC DNA]</scope>
    <source>
        <strain evidence="3">PX69</strain>
    </source>
</reference>